<evidence type="ECO:0000313" key="9">
    <source>
        <dbReference type="Proteomes" id="UP000204551"/>
    </source>
</evidence>
<feature type="domain" description="PAC" evidence="7">
    <location>
        <begin position="624"/>
        <end position="676"/>
    </location>
</feature>
<organism evidence="8 9">
    <name type="scientific">Arenibacter algicola</name>
    <dbReference type="NCBI Taxonomy" id="616991"/>
    <lineage>
        <taxon>Bacteria</taxon>
        <taxon>Pseudomonadati</taxon>
        <taxon>Bacteroidota</taxon>
        <taxon>Flavobacteriia</taxon>
        <taxon>Flavobacteriales</taxon>
        <taxon>Flavobacteriaceae</taxon>
        <taxon>Arenibacter</taxon>
    </lineage>
</organism>
<name>A0A221V2T1_9FLAO</name>
<gene>
    <name evidence="8" type="ORF">AREALGSMS7_04035</name>
</gene>
<dbReference type="SUPFAM" id="SSF47384">
    <property type="entry name" value="Homodimeric domain of signal transducing histidine kinase"/>
    <property type="match status" value="1"/>
</dbReference>
<dbReference type="InterPro" id="IPR000014">
    <property type="entry name" value="PAS"/>
</dbReference>
<accession>A0A221V2T1</accession>
<evidence type="ECO:0000259" key="7">
    <source>
        <dbReference type="PROSITE" id="PS50113"/>
    </source>
</evidence>
<comment type="catalytic activity">
    <reaction evidence="1">
        <text>ATP + protein L-histidine = ADP + protein N-phospho-L-histidine.</text>
        <dbReference type="EC" id="2.7.13.3"/>
    </reaction>
</comment>
<protein>
    <recommendedName>
        <fullName evidence="2">histidine kinase</fullName>
        <ecNumber evidence="2">2.7.13.3</ecNumber>
    </recommendedName>
</protein>
<evidence type="ECO:0000256" key="4">
    <source>
        <dbReference type="ARBA" id="ARBA00022679"/>
    </source>
</evidence>
<dbReference type="AlphaFoldDB" id="A0A221V2T1"/>
<dbReference type="InterPro" id="IPR001610">
    <property type="entry name" value="PAC"/>
</dbReference>
<dbReference type="PROSITE" id="PS50112">
    <property type="entry name" value="PAS"/>
    <property type="match status" value="3"/>
</dbReference>
<dbReference type="KEGG" id="aalg:AREALGSMS7_04035"/>
<dbReference type="EC" id="2.7.13.3" evidence="2"/>
<dbReference type="InterPro" id="IPR036097">
    <property type="entry name" value="HisK_dim/P_sf"/>
</dbReference>
<evidence type="ECO:0000256" key="2">
    <source>
        <dbReference type="ARBA" id="ARBA00012438"/>
    </source>
</evidence>
<dbReference type="GO" id="GO:0006355">
    <property type="term" value="P:regulation of DNA-templated transcription"/>
    <property type="evidence" value="ECO:0007669"/>
    <property type="project" value="InterPro"/>
</dbReference>
<dbReference type="InterPro" id="IPR013767">
    <property type="entry name" value="PAS_fold"/>
</dbReference>
<dbReference type="InterPro" id="IPR000700">
    <property type="entry name" value="PAS-assoc_C"/>
</dbReference>
<feature type="domain" description="PAS" evidence="6">
    <location>
        <begin position="423"/>
        <end position="467"/>
    </location>
</feature>
<dbReference type="CDD" id="cd00130">
    <property type="entry name" value="PAS"/>
    <property type="match status" value="4"/>
</dbReference>
<evidence type="ECO:0000256" key="5">
    <source>
        <dbReference type="ARBA" id="ARBA00022777"/>
    </source>
</evidence>
<dbReference type="EMBL" id="CP022515">
    <property type="protein sequence ID" value="ASO07441.1"/>
    <property type="molecule type" value="Genomic_DNA"/>
</dbReference>
<dbReference type="GO" id="GO:0000155">
    <property type="term" value="F:phosphorelay sensor kinase activity"/>
    <property type="evidence" value="ECO:0007669"/>
    <property type="project" value="InterPro"/>
</dbReference>
<sequence length="865" mass="100397">MFENRIEFLPNYKILELPENDLEVVCDLARFIVDSDTAKVALLKLSNDHEELLQLESSGSKIENLLGDFFCTEPAEYFLIDDFNNRKIFGSSVDHCHKHPKFVWIATLPESKDYGQEIICIYDEIPKKLVDKQIQALKSLVNQTGSLFAFHKKQTELDFEKTFVDNKNITIGNYLEANGTGFWHWDLSSMNLTLGTMSLEILGYQREELNIRTLADWIELVYYFDQEKFMERFGNWSNNNLLEEELECRMVHKSGEIVFLNIKISESRINDKAVLTELDGEIQDITTQKKVWEQIDLINPGYTSVLQAGYNWLTIVDINGNYIYVNKALEKALGYSSEELIGQNIFSFVHESDNGKAANHFSKFINNKPFVSKPFRFRCKNGSWKWIEILMVDLYDDPMIQGIVINARDITERVLINKEIKASEEKHRLLFNTSPFPKYILEPNSFKIVDVNDAMLQFYGYTREELLTMSAKDLRPNEEIDKLVQGVKDFQFQTGTMKSGIYTHKKKDGELVKMEIVGQHLVLDQIKCILVTCNDVTDREAYLNNLKQSELKLKSATTIAKLGYWSVDPIDLSFVCSDEFYKIWGRNPETFNFSFETFMDTIYPEDKDVLTSENDKAILQKRKYEVVYRIILPDNSIKWIQHVGQPINGPDGNYTKLEGTVQDITDLKSTQLQIEKTNEEKNNILESIGDAFISVDHNWTVTYWNSVAEKVLMVEKDDIMGKNLWNVMENHIESKAFLKYYKSIHSGNTIYFQDYFSSFNKWLEVSAYPSENNLSLYIRDISDKQHNEFAIQKQNDKLREIAWTQSHVVRAPLARLMGVVDLFREGLLDENEKKPMLDHIYTSAIELDDIIQEIVSKSQSVISNE</sequence>
<dbReference type="InterPro" id="IPR052162">
    <property type="entry name" value="Sensor_kinase/Photoreceptor"/>
</dbReference>
<dbReference type="NCBIfam" id="TIGR00229">
    <property type="entry name" value="sensory_box"/>
    <property type="match status" value="3"/>
</dbReference>
<dbReference type="Gene3D" id="3.30.450.20">
    <property type="entry name" value="PAS domain"/>
    <property type="match status" value="5"/>
</dbReference>
<evidence type="ECO:0000259" key="6">
    <source>
        <dbReference type="PROSITE" id="PS50112"/>
    </source>
</evidence>
<dbReference type="Proteomes" id="UP000204551">
    <property type="component" value="Chromosome"/>
</dbReference>
<keyword evidence="4 8" id="KW-0808">Transferase</keyword>
<dbReference type="GO" id="GO:0016779">
    <property type="term" value="F:nucleotidyltransferase activity"/>
    <property type="evidence" value="ECO:0007669"/>
    <property type="project" value="UniProtKB-KW"/>
</dbReference>
<proteinExistence type="predicted"/>
<dbReference type="PROSITE" id="PS50113">
    <property type="entry name" value="PAC"/>
    <property type="match status" value="1"/>
</dbReference>
<feature type="domain" description="PAS" evidence="6">
    <location>
        <begin position="313"/>
        <end position="368"/>
    </location>
</feature>
<dbReference type="Pfam" id="PF13426">
    <property type="entry name" value="PAS_9"/>
    <property type="match status" value="1"/>
</dbReference>
<dbReference type="PANTHER" id="PTHR43304">
    <property type="entry name" value="PHYTOCHROME-LIKE PROTEIN CPH1"/>
    <property type="match status" value="1"/>
</dbReference>
<dbReference type="Pfam" id="PF00989">
    <property type="entry name" value="PAS"/>
    <property type="match status" value="1"/>
</dbReference>
<dbReference type="PANTHER" id="PTHR43304:SF1">
    <property type="entry name" value="PAC DOMAIN-CONTAINING PROTEIN"/>
    <property type="match status" value="1"/>
</dbReference>
<keyword evidence="3" id="KW-0597">Phosphoprotein</keyword>
<reference evidence="8 9" key="1">
    <citation type="submission" date="2017-07" db="EMBL/GenBank/DDBJ databases">
        <title>Genome Sequence of Arenibacter algicola Strain SMS7 Isolated from a culture of the Diatom Skeletonema marinoi.</title>
        <authorList>
            <person name="Topel M."/>
            <person name="Pinder M.I.M."/>
            <person name="Johansson O.N."/>
            <person name="Kourtchenko O."/>
            <person name="Godhe A."/>
            <person name="Clarke A.K."/>
        </authorList>
    </citation>
    <scope>NUCLEOTIDE SEQUENCE [LARGE SCALE GENOMIC DNA]</scope>
    <source>
        <strain evidence="8 9">SMS7</strain>
    </source>
</reference>
<dbReference type="InterPro" id="IPR013655">
    <property type="entry name" value="PAS_fold_3"/>
</dbReference>
<dbReference type="SUPFAM" id="SSF55785">
    <property type="entry name" value="PYP-like sensor domain (PAS domain)"/>
    <property type="match status" value="5"/>
</dbReference>
<dbReference type="Pfam" id="PF08447">
    <property type="entry name" value="PAS_3"/>
    <property type="match status" value="3"/>
</dbReference>
<dbReference type="Gene3D" id="2.10.70.100">
    <property type="match status" value="1"/>
</dbReference>
<dbReference type="InterPro" id="IPR035965">
    <property type="entry name" value="PAS-like_dom_sf"/>
</dbReference>
<dbReference type="SMART" id="SM00091">
    <property type="entry name" value="PAS"/>
    <property type="match status" value="4"/>
</dbReference>
<keyword evidence="8" id="KW-0548">Nucleotidyltransferase</keyword>
<evidence type="ECO:0000256" key="1">
    <source>
        <dbReference type="ARBA" id="ARBA00000085"/>
    </source>
</evidence>
<dbReference type="RefSeq" id="WP_093979709.1">
    <property type="nucleotide sequence ID" value="NZ_CP022515.1"/>
</dbReference>
<keyword evidence="5" id="KW-0418">Kinase</keyword>
<evidence type="ECO:0000256" key="3">
    <source>
        <dbReference type="ARBA" id="ARBA00022553"/>
    </source>
</evidence>
<dbReference type="SMART" id="SM00086">
    <property type="entry name" value="PAC"/>
    <property type="match status" value="4"/>
</dbReference>
<evidence type="ECO:0000313" key="8">
    <source>
        <dbReference type="EMBL" id="ASO07441.1"/>
    </source>
</evidence>
<feature type="domain" description="PAS" evidence="6">
    <location>
        <begin position="677"/>
        <end position="729"/>
    </location>
</feature>